<gene>
    <name evidence="2" type="ORF">HDA36_001434</name>
</gene>
<dbReference type="SUPFAM" id="SSF49373">
    <property type="entry name" value="Invasin/intimin cell-adhesion fragments"/>
    <property type="match status" value="1"/>
</dbReference>
<dbReference type="InterPro" id="IPR008964">
    <property type="entry name" value="Invasin/intimin_cell_adhesion"/>
</dbReference>
<organism evidence="2 3">
    <name type="scientific">Nocardiopsis composta</name>
    <dbReference type="NCBI Taxonomy" id="157465"/>
    <lineage>
        <taxon>Bacteria</taxon>
        <taxon>Bacillati</taxon>
        <taxon>Actinomycetota</taxon>
        <taxon>Actinomycetes</taxon>
        <taxon>Streptosporangiales</taxon>
        <taxon>Nocardiopsidaceae</taxon>
        <taxon>Nocardiopsis</taxon>
    </lineage>
</organism>
<proteinExistence type="predicted"/>
<evidence type="ECO:0000313" key="2">
    <source>
        <dbReference type="EMBL" id="MBB5431350.1"/>
    </source>
</evidence>
<dbReference type="Pfam" id="PF25681">
    <property type="entry name" value="Phage_TTP_17"/>
    <property type="match status" value="1"/>
</dbReference>
<feature type="domain" description="BIG2" evidence="1">
    <location>
        <begin position="189"/>
        <end position="269"/>
    </location>
</feature>
<evidence type="ECO:0000259" key="1">
    <source>
        <dbReference type="SMART" id="SM00635"/>
    </source>
</evidence>
<dbReference type="AlphaFoldDB" id="A0A7W8VCU7"/>
<sequence>MADNPNAIRVSGLDGGKCYVAPLGSQLPQGLDPFGPEWWDLGAIDPEGLNESYEEERSEKRPLGYKSPVRTDIISVSKTLVTPMWETNPYTMALYDGVPLSALVERPGGIIEYPVHRPKGQMRYMLAVDTFDGTNHERTVCPIAEVTSRAERTKTAESVTAQGLTWTVYEGSDGLMFHRYFLSDGMWLPVETMELTGTATVAVGATTQLTANAHFYNETTEDVSATADWDTSAPTTATVDADGTVTGVAAGTAMITASYRGVAAQLEVTVTA</sequence>
<accession>A0A7W8VCU7</accession>
<dbReference type="Proteomes" id="UP000572635">
    <property type="component" value="Unassembled WGS sequence"/>
</dbReference>
<dbReference type="Gene3D" id="2.60.40.1080">
    <property type="match status" value="1"/>
</dbReference>
<reference evidence="2 3" key="1">
    <citation type="submission" date="2020-08" db="EMBL/GenBank/DDBJ databases">
        <title>Sequencing the genomes of 1000 actinobacteria strains.</title>
        <authorList>
            <person name="Klenk H.-P."/>
        </authorList>
    </citation>
    <scope>NUCLEOTIDE SEQUENCE [LARGE SCALE GENOMIC DNA]</scope>
    <source>
        <strain evidence="2 3">DSM 44551</strain>
    </source>
</reference>
<dbReference type="InterPro" id="IPR058154">
    <property type="entry name" value="Bxb1_TTP-like"/>
</dbReference>
<evidence type="ECO:0000313" key="3">
    <source>
        <dbReference type="Proteomes" id="UP000572635"/>
    </source>
</evidence>
<dbReference type="RefSeq" id="WP_184390947.1">
    <property type="nucleotide sequence ID" value="NZ_JACHDB010000001.1"/>
</dbReference>
<comment type="caution">
    <text evidence="2">The sequence shown here is derived from an EMBL/GenBank/DDBJ whole genome shotgun (WGS) entry which is preliminary data.</text>
</comment>
<dbReference type="InterPro" id="IPR003343">
    <property type="entry name" value="Big_2"/>
</dbReference>
<keyword evidence="3" id="KW-1185">Reference proteome</keyword>
<dbReference type="Pfam" id="PF02368">
    <property type="entry name" value="Big_2"/>
    <property type="match status" value="1"/>
</dbReference>
<dbReference type="SMART" id="SM00635">
    <property type="entry name" value="BID_2"/>
    <property type="match status" value="1"/>
</dbReference>
<protein>
    <recommendedName>
        <fullName evidence="1">BIG2 domain-containing protein</fullName>
    </recommendedName>
</protein>
<dbReference type="EMBL" id="JACHDB010000001">
    <property type="protein sequence ID" value="MBB5431350.1"/>
    <property type="molecule type" value="Genomic_DNA"/>
</dbReference>
<name>A0A7W8VCU7_9ACTN</name>